<dbReference type="VEuPathDB" id="FungiDB:NEUTE1DRAFT_113845"/>
<dbReference type="RefSeq" id="XP_009855454.1">
    <property type="nucleotide sequence ID" value="XM_009857152.1"/>
</dbReference>
<evidence type="ECO:0000313" key="2">
    <source>
        <dbReference type="EMBL" id="EGO51811.1"/>
    </source>
</evidence>
<keyword evidence="3" id="KW-1185">Reference proteome</keyword>
<dbReference type="Proteomes" id="UP000008065">
    <property type="component" value="Unassembled WGS sequence"/>
</dbReference>
<protein>
    <submittedName>
        <fullName evidence="2">Uncharacterized protein</fullName>
    </submittedName>
</protein>
<proteinExistence type="predicted"/>
<feature type="compositionally biased region" description="Polar residues" evidence="1">
    <location>
        <begin position="130"/>
        <end position="151"/>
    </location>
</feature>
<feature type="region of interest" description="Disordered" evidence="1">
    <location>
        <begin position="123"/>
        <end position="193"/>
    </location>
</feature>
<reference evidence="3" key="1">
    <citation type="journal article" date="2011" name="Genetics">
        <title>Massive changes in genome architecture accompany the transition to self-fertility in the filamentous fungus Neurospora tetrasperma.</title>
        <authorList>
            <person name="Ellison C.E."/>
            <person name="Stajich J.E."/>
            <person name="Jacobson D.J."/>
            <person name="Natvig D.O."/>
            <person name="Lapidus A."/>
            <person name="Foster B."/>
            <person name="Aerts A."/>
            <person name="Riley R."/>
            <person name="Lindquist E.A."/>
            <person name="Grigoriev I.V."/>
            <person name="Taylor J.W."/>
        </authorList>
    </citation>
    <scope>NUCLEOTIDE SEQUENCE [LARGE SCALE GENOMIC DNA]</scope>
    <source>
        <strain evidence="3">FGSC 2508 / P0657</strain>
    </source>
</reference>
<evidence type="ECO:0000313" key="3">
    <source>
        <dbReference type="Proteomes" id="UP000008065"/>
    </source>
</evidence>
<dbReference type="KEGG" id="nte:NEUTE1DRAFT113845"/>
<dbReference type="HOGENOM" id="CLU_1482394_0_0_1"/>
<feature type="compositionally biased region" description="Basic residues" evidence="1">
    <location>
        <begin position="184"/>
        <end position="193"/>
    </location>
</feature>
<evidence type="ECO:0000256" key="1">
    <source>
        <dbReference type="SAM" id="MobiDB-lite"/>
    </source>
</evidence>
<dbReference type="GeneID" id="20822706"/>
<name>F8N3W1_NEUT8</name>
<organism evidence="2 3">
    <name type="scientific">Neurospora tetrasperma (strain FGSC 2508 / ATCC MYA-4615 / P0657)</name>
    <dbReference type="NCBI Taxonomy" id="510951"/>
    <lineage>
        <taxon>Eukaryota</taxon>
        <taxon>Fungi</taxon>
        <taxon>Dikarya</taxon>
        <taxon>Ascomycota</taxon>
        <taxon>Pezizomycotina</taxon>
        <taxon>Sordariomycetes</taxon>
        <taxon>Sordariomycetidae</taxon>
        <taxon>Sordariales</taxon>
        <taxon>Sordariaceae</taxon>
        <taxon>Neurospora</taxon>
    </lineage>
</organism>
<accession>F8N3W1</accession>
<gene>
    <name evidence="2" type="ORF">NEUTE1DRAFT_113845</name>
</gene>
<sequence length="193" mass="20977">MDVCSTRSPAFRAPGRKQQVIQTQYEPQVYTTQRPPPARPVDVLPCKSTFAATAQFNSPLGVLFLAQHPARVDSSTNSIVVAASSPLTARAPVSQAGSSQTNEALGESEPVRIEFRAYRTLCPERPSPAPQQTASQFRQSLRAQPLSSSSAEPIRRPFTGKMAPKPLPPFCQVSKTGNGPRAERAKHSKYHLP</sequence>
<dbReference type="AlphaFoldDB" id="F8N3W1"/>
<dbReference type="EMBL" id="GL891382">
    <property type="protein sequence ID" value="EGO51811.1"/>
    <property type="molecule type" value="Genomic_DNA"/>
</dbReference>